<feature type="coiled-coil region" evidence="1">
    <location>
        <begin position="75"/>
        <end position="106"/>
    </location>
</feature>
<dbReference type="Pfam" id="PF13443">
    <property type="entry name" value="HTH_26"/>
    <property type="match status" value="1"/>
</dbReference>
<dbReference type="KEGG" id="cmp:Cha6605_2940"/>
<organism evidence="3 4">
    <name type="scientific">Chamaesiphon minutus (strain ATCC 27169 / PCC 6605)</name>
    <dbReference type="NCBI Taxonomy" id="1173020"/>
    <lineage>
        <taxon>Bacteria</taxon>
        <taxon>Bacillati</taxon>
        <taxon>Cyanobacteriota</taxon>
        <taxon>Cyanophyceae</taxon>
        <taxon>Gomontiellales</taxon>
        <taxon>Chamaesiphonaceae</taxon>
        <taxon>Chamaesiphon</taxon>
    </lineage>
</organism>
<dbReference type="RefSeq" id="WP_015160116.1">
    <property type="nucleotide sequence ID" value="NC_019697.1"/>
</dbReference>
<dbReference type="STRING" id="1173020.Cha6605_2940"/>
<dbReference type="InterPro" id="IPR001387">
    <property type="entry name" value="Cro/C1-type_HTH"/>
</dbReference>
<dbReference type="HOGENOM" id="CLU_078800_0_0_3"/>
<sequence>MNEDRTVQLQELMHKVGISSFKKLYQLTGTSDRTIRKLRSREIGTLQWQTLINISNTLQISIDELISTFGKQPSSNSDRQKLATLQQEYQHLQQQLQQQRETLQAEFQYQSLQTLESFLTYFPAAKSAATKNPDFPASKIFPLVQSIDRLIHQWDVTVIGEIGSEVAYDPRWHQLIEGTAQPEESVTVRYVGYRQGDKLIFRAKVSN</sequence>
<feature type="domain" description="HTH cro/C1-type" evidence="2">
    <location>
        <begin position="9"/>
        <end position="68"/>
    </location>
</feature>
<evidence type="ECO:0000259" key="2">
    <source>
        <dbReference type="Pfam" id="PF13443"/>
    </source>
</evidence>
<proteinExistence type="predicted"/>
<dbReference type="eggNOG" id="COG3655">
    <property type="taxonomic scope" value="Bacteria"/>
</dbReference>
<evidence type="ECO:0000256" key="1">
    <source>
        <dbReference type="SAM" id="Coils"/>
    </source>
</evidence>
<gene>
    <name evidence="3" type="ORF">Cha6605_2940</name>
</gene>
<protein>
    <recommendedName>
        <fullName evidence="2">HTH cro/C1-type domain-containing protein</fullName>
    </recommendedName>
</protein>
<dbReference type="AlphaFoldDB" id="K9UFT3"/>
<dbReference type="EMBL" id="CP003600">
    <property type="protein sequence ID" value="AFY93972.1"/>
    <property type="molecule type" value="Genomic_DNA"/>
</dbReference>
<dbReference type="InterPro" id="IPR010982">
    <property type="entry name" value="Lambda_DNA-bd_dom_sf"/>
</dbReference>
<dbReference type="SUPFAM" id="SSF47413">
    <property type="entry name" value="lambda repressor-like DNA-binding domains"/>
    <property type="match status" value="1"/>
</dbReference>
<dbReference type="OrthoDB" id="582213at2"/>
<reference evidence="3 4" key="1">
    <citation type="submission" date="2012-05" db="EMBL/GenBank/DDBJ databases">
        <title>Finished chromosome of genome of Chamaesiphon sp. PCC 6605.</title>
        <authorList>
            <consortium name="US DOE Joint Genome Institute"/>
            <person name="Gugger M."/>
            <person name="Coursin T."/>
            <person name="Rippka R."/>
            <person name="Tandeau De Marsac N."/>
            <person name="Huntemann M."/>
            <person name="Wei C.-L."/>
            <person name="Han J."/>
            <person name="Detter J.C."/>
            <person name="Han C."/>
            <person name="Tapia R."/>
            <person name="Chen A."/>
            <person name="Kyrpides N."/>
            <person name="Mavromatis K."/>
            <person name="Markowitz V."/>
            <person name="Szeto E."/>
            <person name="Ivanova N."/>
            <person name="Pagani I."/>
            <person name="Pati A."/>
            <person name="Goodwin L."/>
            <person name="Nordberg H.P."/>
            <person name="Cantor M.N."/>
            <person name="Hua S.X."/>
            <person name="Woyke T."/>
            <person name="Kerfeld C.A."/>
        </authorList>
    </citation>
    <scope>NUCLEOTIDE SEQUENCE [LARGE SCALE GENOMIC DNA]</scope>
    <source>
        <strain evidence="4">ATCC 27169 / PCC 6605</strain>
    </source>
</reference>
<dbReference type="GO" id="GO:0003677">
    <property type="term" value="F:DNA binding"/>
    <property type="evidence" value="ECO:0007669"/>
    <property type="project" value="InterPro"/>
</dbReference>
<accession>K9UFT3</accession>
<name>K9UFT3_CHAP6</name>
<keyword evidence="1" id="KW-0175">Coiled coil</keyword>
<evidence type="ECO:0000313" key="3">
    <source>
        <dbReference type="EMBL" id="AFY93972.1"/>
    </source>
</evidence>
<evidence type="ECO:0000313" key="4">
    <source>
        <dbReference type="Proteomes" id="UP000010366"/>
    </source>
</evidence>
<dbReference type="Proteomes" id="UP000010366">
    <property type="component" value="Chromosome"/>
</dbReference>
<keyword evidence="4" id="KW-1185">Reference proteome</keyword>